<accession>A0A0U9HQ51</accession>
<evidence type="ECO:0000313" key="1">
    <source>
        <dbReference type="EMBL" id="GAQ95160.1"/>
    </source>
</evidence>
<dbReference type="AlphaFoldDB" id="A0A0U9HQ51"/>
<organism evidence="1 2">
    <name type="scientific">Thermodesulfovibrio aggregans</name>
    <dbReference type="NCBI Taxonomy" id="86166"/>
    <lineage>
        <taxon>Bacteria</taxon>
        <taxon>Pseudomonadati</taxon>
        <taxon>Nitrospirota</taxon>
        <taxon>Thermodesulfovibrionia</taxon>
        <taxon>Thermodesulfovibrionales</taxon>
        <taxon>Thermodesulfovibrionaceae</taxon>
        <taxon>Thermodesulfovibrio</taxon>
    </lineage>
</organism>
<sequence length="231" mass="26717">MKAIMKAFKKAVALDSTVHRDLKVKMPENYSYMADVEVVPLTYSEILSATMYYPVMFGTQDREVFPFAVTGINGKNVYLKKDGTWKVDVVPNVCKHYPFGVFKEGDEYTIIFDEVYSSDYGERIFDDEGSDTEFFSKIKQGLTELARDFHDAEECSKELLELGLLKQFDLDVDTKLGKMQFRNMLMANVENLSKILPEKLYNINSKGYLLILYAHYLSLRNFKLFDIFAEL</sequence>
<dbReference type="OrthoDB" id="9806524at2"/>
<gene>
    <name evidence="1" type="ORF">TAGGR_245</name>
</gene>
<keyword evidence="2" id="KW-1185">Reference proteome</keyword>
<name>A0A0U9HQ51_9BACT</name>
<comment type="caution">
    <text evidence="1">The sequence shown here is derived from an EMBL/GenBank/DDBJ whole genome shotgun (WGS) entry which is preliminary data.</text>
</comment>
<evidence type="ECO:0000313" key="2">
    <source>
        <dbReference type="Proteomes" id="UP000054976"/>
    </source>
</evidence>
<dbReference type="InterPro" id="IPR010836">
    <property type="entry name" value="SapC"/>
</dbReference>
<protein>
    <submittedName>
        <fullName evidence="1">SapC protein</fullName>
    </submittedName>
</protein>
<reference evidence="2" key="1">
    <citation type="submission" date="2016-01" db="EMBL/GenBank/DDBJ databases">
        <title>Draft genome sequence of Thermodesulfovibrio aggregans strain TGE-P1.</title>
        <authorList>
            <person name="Sekiguchi Y."/>
            <person name="Ohashi A."/>
            <person name="Matsuura N."/>
            <person name="Tourlousse M.D."/>
        </authorList>
    </citation>
    <scope>NUCLEOTIDE SEQUENCE [LARGE SCALE GENOMIC DNA]</scope>
    <source>
        <strain evidence="2">TGE-P1</strain>
    </source>
</reference>
<dbReference type="STRING" id="86166.TAGGR_245"/>
<proteinExistence type="predicted"/>
<dbReference type="Pfam" id="PF07277">
    <property type="entry name" value="SapC"/>
    <property type="match status" value="1"/>
</dbReference>
<dbReference type="Proteomes" id="UP000054976">
    <property type="component" value="Unassembled WGS sequence"/>
</dbReference>
<dbReference type="EMBL" id="BCNO01000002">
    <property type="protein sequence ID" value="GAQ95160.1"/>
    <property type="molecule type" value="Genomic_DNA"/>
</dbReference>
<dbReference type="RefSeq" id="WP_059176610.1">
    <property type="nucleotide sequence ID" value="NZ_BCNO01000002.1"/>
</dbReference>